<reference evidence="5" key="1">
    <citation type="journal article" date="2020" name="Front. Microbiol.">
        <title>Gene regulatory networks of Penicillium echinulatum 2HH and Penicillium oxalicum 114-2 inferred by a computational biology approach.</title>
        <authorList>
            <person name="Lenz A.R."/>
            <person name="Galan-Vasquez E."/>
            <person name="Balbinot E."/>
            <person name="De Abreu F.P."/>
            <person name="De Oliveira N.S."/>
            <person name="Da Rosa L.O."/>
            <person name="De Avila E Silva S."/>
            <person name="Camassola M."/>
            <person name="Dillon A.J.P."/>
            <person name="Perez-Rueda E."/>
        </authorList>
    </citation>
    <scope>NUCLEOTIDE SEQUENCE</scope>
    <source>
        <strain evidence="5">S1M29</strain>
    </source>
</reference>
<dbReference type="EMBL" id="WIWV01000141">
    <property type="protein sequence ID" value="KAF7712943.1"/>
    <property type="molecule type" value="Genomic_DNA"/>
</dbReference>
<feature type="compositionally biased region" description="Basic residues" evidence="3">
    <location>
        <begin position="58"/>
        <end position="80"/>
    </location>
</feature>
<sequence>MSTRSPRGRSPMRSPDRGLPKLPRSHNRSRSYTRSPTPERYRRSRSRSDSVSRERSLSRSRSRSRSRSPARGGRRYRSASHSRSPSPVQSPPRSSKVVVEKLTKNVTEAHLREIFGSFGDIEHIDLPMNKAFMTNRGTAYIVYYDAADAEAAISHMHEAQLDGVVLNVSIVLPRRNFSRSPPPASNRDMDAGGQEIDGTHIDLHHYLDPDRQCAHGLTLGLDHLHAGEAVGQIVHDRVDAGAPAIAATVTAAGAGAGAAVL</sequence>
<organism evidence="5 6">
    <name type="scientific">Penicillium ucsense</name>
    <dbReference type="NCBI Taxonomy" id="2839758"/>
    <lineage>
        <taxon>Eukaryota</taxon>
        <taxon>Fungi</taxon>
        <taxon>Dikarya</taxon>
        <taxon>Ascomycota</taxon>
        <taxon>Pezizomycotina</taxon>
        <taxon>Eurotiomycetes</taxon>
        <taxon>Eurotiomycetidae</taxon>
        <taxon>Eurotiales</taxon>
        <taxon>Aspergillaceae</taxon>
        <taxon>Penicillium</taxon>
    </lineage>
</organism>
<dbReference type="GO" id="GO:0005737">
    <property type="term" value="C:cytoplasm"/>
    <property type="evidence" value="ECO:0007669"/>
    <property type="project" value="TreeGrafter"/>
</dbReference>
<keyword evidence="1 2" id="KW-0694">RNA-binding</keyword>
<dbReference type="PANTHER" id="PTHR15481">
    <property type="entry name" value="RIBONUCLEIC ACID BINDING PROTEIN S1"/>
    <property type="match status" value="1"/>
</dbReference>
<dbReference type="PANTHER" id="PTHR15481:SF0">
    <property type="entry name" value="LD23870P-RELATED"/>
    <property type="match status" value="1"/>
</dbReference>
<evidence type="ECO:0000313" key="5">
    <source>
        <dbReference type="EMBL" id="KAF7712943.1"/>
    </source>
</evidence>
<evidence type="ECO:0000259" key="4">
    <source>
        <dbReference type="PROSITE" id="PS50102"/>
    </source>
</evidence>
<feature type="compositionally biased region" description="Low complexity" evidence="3">
    <location>
        <begin position="1"/>
        <end position="13"/>
    </location>
</feature>
<dbReference type="OrthoDB" id="252020at2759"/>
<name>A0A8J8VWJ0_9EURO</name>
<feature type="domain" description="RRM" evidence="4">
    <location>
        <begin position="95"/>
        <end position="173"/>
    </location>
</feature>
<evidence type="ECO:0000256" key="2">
    <source>
        <dbReference type="PROSITE-ProRule" id="PRU00176"/>
    </source>
</evidence>
<comment type="caution">
    <text evidence="5">The sequence shown here is derived from an EMBL/GenBank/DDBJ whole genome shotgun (WGS) entry which is preliminary data.</text>
</comment>
<proteinExistence type="predicted"/>
<feature type="region of interest" description="Disordered" evidence="3">
    <location>
        <begin position="1"/>
        <end position="98"/>
    </location>
</feature>
<dbReference type="InterPro" id="IPR000504">
    <property type="entry name" value="RRM_dom"/>
</dbReference>
<gene>
    <name evidence="5" type="ORF">PECM_001916</name>
</gene>
<dbReference type="Pfam" id="PF00076">
    <property type="entry name" value="RRM_1"/>
    <property type="match status" value="1"/>
</dbReference>
<accession>A0A8J8VWJ0</accession>
<dbReference type="SMART" id="SM00360">
    <property type="entry name" value="RRM"/>
    <property type="match status" value="1"/>
</dbReference>
<dbReference type="InterPro" id="IPR035979">
    <property type="entry name" value="RBD_domain_sf"/>
</dbReference>
<evidence type="ECO:0000256" key="1">
    <source>
        <dbReference type="ARBA" id="ARBA00022884"/>
    </source>
</evidence>
<keyword evidence="6" id="KW-1185">Reference proteome</keyword>
<evidence type="ECO:0000313" key="6">
    <source>
        <dbReference type="Proteomes" id="UP000631181"/>
    </source>
</evidence>
<dbReference type="Proteomes" id="UP000631181">
    <property type="component" value="Unassembled WGS sequence"/>
</dbReference>
<dbReference type="AlphaFoldDB" id="A0A8J8VWJ0"/>
<feature type="compositionally biased region" description="Low complexity" evidence="3">
    <location>
        <begin position="81"/>
        <end position="95"/>
    </location>
</feature>
<dbReference type="GO" id="GO:0061574">
    <property type="term" value="C:ASAP complex"/>
    <property type="evidence" value="ECO:0007669"/>
    <property type="project" value="TreeGrafter"/>
</dbReference>
<dbReference type="Gene3D" id="3.30.70.330">
    <property type="match status" value="1"/>
</dbReference>
<feature type="compositionally biased region" description="Basic and acidic residues" evidence="3">
    <location>
        <begin position="37"/>
        <end position="57"/>
    </location>
</feature>
<dbReference type="PROSITE" id="PS50102">
    <property type="entry name" value="RRM"/>
    <property type="match status" value="1"/>
</dbReference>
<dbReference type="GO" id="GO:0003723">
    <property type="term" value="F:RNA binding"/>
    <property type="evidence" value="ECO:0007669"/>
    <property type="project" value="UniProtKB-UniRule"/>
</dbReference>
<dbReference type="GO" id="GO:0005654">
    <property type="term" value="C:nucleoplasm"/>
    <property type="evidence" value="ECO:0007669"/>
    <property type="project" value="TreeGrafter"/>
</dbReference>
<dbReference type="SUPFAM" id="SSF54928">
    <property type="entry name" value="RNA-binding domain, RBD"/>
    <property type="match status" value="1"/>
</dbReference>
<dbReference type="InterPro" id="IPR012677">
    <property type="entry name" value="Nucleotide-bd_a/b_plait_sf"/>
</dbReference>
<protein>
    <recommendedName>
        <fullName evidence="4">RRM domain-containing protein</fullName>
    </recommendedName>
</protein>
<evidence type="ECO:0000256" key="3">
    <source>
        <dbReference type="SAM" id="MobiDB-lite"/>
    </source>
</evidence>
<dbReference type="GO" id="GO:0000398">
    <property type="term" value="P:mRNA splicing, via spliceosome"/>
    <property type="evidence" value="ECO:0007669"/>
    <property type="project" value="TreeGrafter"/>
</dbReference>